<dbReference type="SUPFAM" id="SSF53955">
    <property type="entry name" value="Lysozyme-like"/>
    <property type="match status" value="1"/>
</dbReference>
<evidence type="ECO:0000259" key="7">
    <source>
        <dbReference type="Pfam" id="PF00912"/>
    </source>
</evidence>
<keyword evidence="6" id="KW-0472">Membrane</keyword>
<dbReference type="InterPro" id="IPR050396">
    <property type="entry name" value="Glycosyltr_51/Transpeptidase"/>
</dbReference>
<dbReference type="Proteomes" id="UP000649151">
    <property type="component" value="Unassembled WGS sequence"/>
</dbReference>
<keyword evidence="3" id="KW-0808">Transferase</keyword>
<keyword evidence="6" id="KW-1133">Transmembrane helix</keyword>
<feature type="domain" description="Glycosyl transferase family 51" evidence="7">
    <location>
        <begin position="50"/>
        <end position="218"/>
    </location>
</feature>
<proteinExistence type="predicted"/>
<name>A0ABR7IPT0_9CLOT</name>
<feature type="transmembrane region" description="Helical" evidence="6">
    <location>
        <begin position="7"/>
        <end position="26"/>
    </location>
</feature>
<evidence type="ECO:0000256" key="4">
    <source>
        <dbReference type="ARBA" id="ARBA00022968"/>
    </source>
</evidence>
<keyword evidence="5" id="KW-0046">Antibiotic resistance</keyword>
<reference evidence="8 9" key="1">
    <citation type="submission" date="2020-08" db="EMBL/GenBank/DDBJ databases">
        <title>Genome public.</title>
        <authorList>
            <person name="Liu C."/>
            <person name="Sun Q."/>
        </authorList>
    </citation>
    <scope>NUCLEOTIDE SEQUENCE [LARGE SCALE GENOMIC DNA]</scope>
    <source>
        <strain evidence="8 9">NSJ-27</strain>
    </source>
</reference>
<dbReference type="PANTHER" id="PTHR32282:SF33">
    <property type="entry name" value="PEPTIDOGLYCAN GLYCOSYLTRANSFERASE"/>
    <property type="match status" value="1"/>
</dbReference>
<organism evidence="8 9">
    <name type="scientific">Clostridium facile</name>
    <dbReference type="NCBI Taxonomy" id="2763035"/>
    <lineage>
        <taxon>Bacteria</taxon>
        <taxon>Bacillati</taxon>
        <taxon>Bacillota</taxon>
        <taxon>Clostridia</taxon>
        <taxon>Eubacteriales</taxon>
        <taxon>Clostridiaceae</taxon>
        <taxon>Clostridium</taxon>
    </lineage>
</organism>
<evidence type="ECO:0000256" key="3">
    <source>
        <dbReference type="ARBA" id="ARBA00022679"/>
    </source>
</evidence>
<comment type="caution">
    <text evidence="8">The sequence shown here is derived from an EMBL/GenBank/DDBJ whole genome shotgun (WGS) entry which is preliminary data.</text>
</comment>
<dbReference type="Pfam" id="PF00912">
    <property type="entry name" value="Transgly"/>
    <property type="match status" value="1"/>
</dbReference>
<gene>
    <name evidence="8" type="ORF">H8Z77_03780</name>
</gene>
<dbReference type="InterPro" id="IPR023346">
    <property type="entry name" value="Lysozyme-like_dom_sf"/>
</dbReference>
<dbReference type="InterPro" id="IPR036950">
    <property type="entry name" value="PBP_transglycosylase"/>
</dbReference>
<evidence type="ECO:0000256" key="2">
    <source>
        <dbReference type="ARBA" id="ARBA00018638"/>
    </source>
</evidence>
<evidence type="ECO:0000313" key="8">
    <source>
        <dbReference type="EMBL" id="MBC5787144.1"/>
    </source>
</evidence>
<comment type="subcellular location">
    <subcellularLocation>
        <location evidence="1">Cell membrane</location>
        <topology evidence="1">Single-pass type II membrane protein</topology>
    </subcellularLocation>
</comment>
<dbReference type="PANTHER" id="PTHR32282">
    <property type="entry name" value="BINDING PROTEIN TRANSPEPTIDASE, PUTATIVE-RELATED"/>
    <property type="match status" value="1"/>
</dbReference>
<evidence type="ECO:0000313" key="9">
    <source>
        <dbReference type="Proteomes" id="UP000649151"/>
    </source>
</evidence>
<keyword evidence="6" id="KW-0812">Transmembrane</keyword>
<dbReference type="InterPro" id="IPR001264">
    <property type="entry name" value="Glyco_trans_51"/>
</dbReference>
<dbReference type="Gene3D" id="1.10.3810.10">
    <property type="entry name" value="Biosynthetic peptidoglycan transglycosylase-like"/>
    <property type="match status" value="1"/>
</dbReference>
<protein>
    <recommendedName>
        <fullName evidence="2">Penicillin-binding protein 1A</fullName>
    </recommendedName>
</protein>
<dbReference type="RefSeq" id="WP_186996225.1">
    <property type="nucleotide sequence ID" value="NZ_JACOQK010000001.1"/>
</dbReference>
<keyword evidence="9" id="KW-1185">Reference proteome</keyword>
<evidence type="ECO:0000256" key="5">
    <source>
        <dbReference type="ARBA" id="ARBA00023251"/>
    </source>
</evidence>
<sequence length="237" mass="26899">MKKLIKWILGIGSIFLCIVLAIGLIYGTKGYFLYQGVIKDNPLSQLVEGIESKQHYTPYEELPEFYIHAVVAVEDHRFQQHHGVDPIAICRAAWNDIKTLSFAEGGSTITQQLAKNLYFTQEKKLERKFAEIFVAFDLERNYTKKEILSLYVNTIYFGNGCYGIYDAAQKYFGKSPKELTPYESAMLAGIPNAPSAYSPSDNPELAEQRLRQVLKRMEACGVITKTEITNILEESPH</sequence>
<keyword evidence="4" id="KW-0735">Signal-anchor</keyword>
<evidence type="ECO:0000256" key="1">
    <source>
        <dbReference type="ARBA" id="ARBA00004401"/>
    </source>
</evidence>
<dbReference type="EMBL" id="JACOQK010000001">
    <property type="protein sequence ID" value="MBC5787144.1"/>
    <property type="molecule type" value="Genomic_DNA"/>
</dbReference>
<evidence type="ECO:0000256" key="6">
    <source>
        <dbReference type="SAM" id="Phobius"/>
    </source>
</evidence>
<accession>A0ABR7IPT0</accession>